<keyword evidence="6" id="KW-0408">Iron</keyword>
<dbReference type="InterPro" id="IPR015424">
    <property type="entry name" value="PyrdxlP-dep_Trfase"/>
</dbReference>
<evidence type="ECO:0000256" key="2">
    <source>
        <dbReference type="ARBA" id="ARBA00006490"/>
    </source>
</evidence>
<comment type="caution">
    <text evidence="10">The sequence shown here is derived from an EMBL/GenBank/DDBJ whole genome shotgun (WGS) entry which is preliminary data.</text>
</comment>
<dbReference type="Proteomes" id="UP000231192">
    <property type="component" value="Unassembled WGS sequence"/>
</dbReference>
<sequence>MFWSERKRIYLDYASATLIVPEALRAMNETEKTFGNPGSIHAEGVAAKKVLEGTREGIAHELGCKARQIIFTSGLTESNNLAILGFARKRQIIGASLQDTHWVTTSIEHDSVLGCFAEIERMGGTVSHVEPTPGGLVTEEKIANALRPNTVFVSVGWGNNEIGTVQSLSRIARVIRNYEKQTKIPIVFHSDAGQAPLYLSPQVHTLSVDMLALGAGKLYGPRSIGALYIRDLELIAPFMLGGGQEKGLRAGTEKVVPAVGFAKALEIISKERGSERERLRKLRDTFAHEIIERIPTAVINGDLEDSLPHMLNISISGERTGEYLVLALDHAGVAISTKSACREGEARSHVVAALGGDSWRSENSLRFSLGRETRESDLSRVTKTLSDLIRA</sequence>
<dbReference type="InterPro" id="IPR015421">
    <property type="entry name" value="PyrdxlP-dep_Trfase_major"/>
</dbReference>
<evidence type="ECO:0000256" key="7">
    <source>
        <dbReference type="ARBA" id="ARBA00023014"/>
    </source>
</evidence>
<dbReference type="Gene3D" id="3.40.640.10">
    <property type="entry name" value="Type I PLP-dependent aspartate aminotransferase-like (Major domain)"/>
    <property type="match status" value="1"/>
</dbReference>
<dbReference type="SUPFAM" id="SSF53383">
    <property type="entry name" value="PLP-dependent transferases"/>
    <property type="match status" value="1"/>
</dbReference>
<dbReference type="PANTHER" id="PTHR11601:SF34">
    <property type="entry name" value="CYSTEINE DESULFURASE"/>
    <property type="match status" value="1"/>
</dbReference>
<evidence type="ECO:0000256" key="8">
    <source>
        <dbReference type="ARBA" id="ARBA00050776"/>
    </source>
</evidence>
<evidence type="ECO:0000256" key="6">
    <source>
        <dbReference type="ARBA" id="ARBA00023004"/>
    </source>
</evidence>
<dbReference type="InterPro" id="IPR016454">
    <property type="entry name" value="Cysteine_dSase"/>
</dbReference>
<keyword evidence="4" id="KW-0479">Metal-binding</keyword>
<dbReference type="GO" id="GO:0046872">
    <property type="term" value="F:metal ion binding"/>
    <property type="evidence" value="ECO:0007669"/>
    <property type="project" value="UniProtKB-KW"/>
</dbReference>
<keyword evidence="5" id="KW-0663">Pyridoxal phosphate</keyword>
<name>A0A2H0UB91_9BACT</name>
<dbReference type="Gene3D" id="3.90.1150.10">
    <property type="entry name" value="Aspartate Aminotransferase, domain 1"/>
    <property type="match status" value="1"/>
</dbReference>
<evidence type="ECO:0000313" key="10">
    <source>
        <dbReference type="EMBL" id="PIR83693.1"/>
    </source>
</evidence>
<dbReference type="Pfam" id="PF00266">
    <property type="entry name" value="Aminotran_5"/>
    <property type="match status" value="1"/>
</dbReference>
<feature type="domain" description="Aminotransferase class V" evidence="9">
    <location>
        <begin position="9"/>
        <end position="380"/>
    </location>
</feature>
<dbReference type="Gene3D" id="1.10.260.50">
    <property type="match status" value="1"/>
</dbReference>
<keyword evidence="7" id="KW-0411">Iron-sulfur</keyword>
<evidence type="ECO:0000313" key="11">
    <source>
        <dbReference type="Proteomes" id="UP000231192"/>
    </source>
</evidence>
<gene>
    <name evidence="10" type="ORF">COU18_03380</name>
</gene>
<protein>
    <submittedName>
        <fullName evidence="10">Cysteine desulfurase NifS</fullName>
    </submittedName>
</protein>
<proteinExistence type="inferred from homology"/>
<dbReference type="InterPro" id="IPR000192">
    <property type="entry name" value="Aminotrans_V_dom"/>
</dbReference>
<dbReference type="AlphaFoldDB" id="A0A2H0UB91"/>
<dbReference type="GO" id="GO:0031071">
    <property type="term" value="F:cysteine desulfurase activity"/>
    <property type="evidence" value="ECO:0007669"/>
    <property type="project" value="UniProtKB-EC"/>
</dbReference>
<dbReference type="InterPro" id="IPR015422">
    <property type="entry name" value="PyrdxlP-dep_Trfase_small"/>
</dbReference>
<dbReference type="EMBL" id="PFBK01000008">
    <property type="protein sequence ID" value="PIR83693.1"/>
    <property type="molecule type" value="Genomic_DNA"/>
</dbReference>
<dbReference type="PIRSF" id="PIRSF005572">
    <property type="entry name" value="NifS"/>
    <property type="match status" value="1"/>
</dbReference>
<evidence type="ECO:0000256" key="3">
    <source>
        <dbReference type="ARBA" id="ARBA00022679"/>
    </source>
</evidence>
<evidence type="ECO:0000259" key="9">
    <source>
        <dbReference type="Pfam" id="PF00266"/>
    </source>
</evidence>
<evidence type="ECO:0000256" key="4">
    <source>
        <dbReference type="ARBA" id="ARBA00022723"/>
    </source>
</evidence>
<evidence type="ECO:0000256" key="1">
    <source>
        <dbReference type="ARBA" id="ARBA00001933"/>
    </source>
</evidence>
<keyword evidence="3" id="KW-0808">Transferase</keyword>
<dbReference type="PANTHER" id="PTHR11601">
    <property type="entry name" value="CYSTEINE DESULFURYLASE FAMILY MEMBER"/>
    <property type="match status" value="1"/>
</dbReference>
<reference evidence="11" key="1">
    <citation type="submission" date="2017-09" db="EMBL/GenBank/DDBJ databases">
        <title>Depth-based differentiation of microbial function through sediment-hosted aquifers and enrichment of novel symbionts in the deep terrestrial subsurface.</title>
        <authorList>
            <person name="Probst A.J."/>
            <person name="Ladd B."/>
            <person name="Jarett J.K."/>
            <person name="Geller-Mcgrath D.E."/>
            <person name="Sieber C.M.K."/>
            <person name="Emerson J.B."/>
            <person name="Anantharaman K."/>
            <person name="Thomas B.C."/>
            <person name="Malmstrom R."/>
            <person name="Stieglmeier M."/>
            <person name="Klingl A."/>
            <person name="Woyke T."/>
            <person name="Ryan C.M."/>
            <person name="Banfield J.F."/>
        </authorList>
    </citation>
    <scope>NUCLEOTIDE SEQUENCE [LARGE SCALE GENOMIC DNA]</scope>
</reference>
<comment type="catalytic activity">
    <reaction evidence="8">
        <text>(sulfur carrier)-H + L-cysteine = (sulfur carrier)-SH + L-alanine</text>
        <dbReference type="Rhea" id="RHEA:43892"/>
        <dbReference type="Rhea" id="RHEA-COMP:14737"/>
        <dbReference type="Rhea" id="RHEA-COMP:14739"/>
        <dbReference type="ChEBI" id="CHEBI:29917"/>
        <dbReference type="ChEBI" id="CHEBI:35235"/>
        <dbReference type="ChEBI" id="CHEBI:57972"/>
        <dbReference type="ChEBI" id="CHEBI:64428"/>
        <dbReference type="EC" id="2.8.1.7"/>
    </reaction>
</comment>
<organism evidence="10 11">
    <name type="scientific">Candidatus Kaiserbacteria bacterium CG10_big_fil_rev_8_21_14_0_10_51_14</name>
    <dbReference type="NCBI Taxonomy" id="1974610"/>
    <lineage>
        <taxon>Bacteria</taxon>
        <taxon>Candidatus Kaiseribacteriota</taxon>
    </lineage>
</organism>
<accession>A0A2H0UB91</accession>
<comment type="cofactor">
    <cofactor evidence="1">
        <name>pyridoxal 5'-phosphate</name>
        <dbReference type="ChEBI" id="CHEBI:597326"/>
    </cofactor>
</comment>
<evidence type="ECO:0000256" key="5">
    <source>
        <dbReference type="ARBA" id="ARBA00022898"/>
    </source>
</evidence>
<dbReference type="GO" id="GO:0051536">
    <property type="term" value="F:iron-sulfur cluster binding"/>
    <property type="evidence" value="ECO:0007669"/>
    <property type="project" value="UniProtKB-KW"/>
</dbReference>
<comment type="similarity">
    <text evidence="2">Belongs to the class-V pyridoxal-phosphate-dependent aminotransferase family. NifS/IscS subfamily.</text>
</comment>